<comment type="cofactor">
    <cofactor evidence="1 8">
        <name>heme</name>
        <dbReference type="ChEBI" id="CHEBI:30413"/>
    </cofactor>
</comment>
<dbReference type="AlphaFoldDB" id="A0A0B4XNG5"/>
<evidence type="ECO:0000256" key="1">
    <source>
        <dbReference type="ARBA" id="ARBA00001971"/>
    </source>
</evidence>
<keyword evidence="5 9" id="KW-0560">Oxidoreductase</keyword>
<evidence type="ECO:0000256" key="3">
    <source>
        <dbReference type="ARBA" id="ARBA00022617"/>
    </source>
</evidence>
<keyword evidence="6 8" id="KW-0408">Iron</keyword>
<dbReference type="InterPro" id="IPR017972">
    <property type="entry name" value="Cyt_P450_CS"/>
</dbReference>
<evidence type="ECO:0000256" key="7">
    <source>
        <dbReference type="ARBA" id="ARBA00023033"/>
    </source>
</evidence>
<dbReference type="GO" id="GO:0004497">
    <property type="term" value="F:monooxygenase activity"/>
    <property type="evidence" value="ECO:0007669"/>
    <property type="project" value="UniProtKB-KW"/>
</dbReference>
<dbReference type="KEGG" id="apac:S7S_09490"/>
<dbReference type="RefSeq" id="WP_008735553.1">
    <property type="nucleotide sequence ID" value="NZ_CP004387.1"/>
</dbReference>
<reference evidence="10 11" key="1">
    <citation type="journal article" date="2012" name="J. Bacteriol.">
        <title>Genome sequence of an alkane-degrading bacterium, Alcanivorax pacificus type strain W11-5, isolated from deep sea sediment.</title>
        <authorList>
            <person name="Lai Q."/>
            <person name="Shao Z."/>
        </authorList>
    </citation>
    <scope>NUCLEOTIDE SEQUENCE [LARGE SCALE GENOMIC DNA]</scope>
    <source>
        <strain evidence="10 11">W11-5</strain>
    </source>
</reference>
<evidence type="ECO:0000313" key="10">
    <source>
        <dbReference type="EMBL" id="AJD48310.1"/>
    </source>
</evidence>
<dbReference type="EMBL" id="CP004387">
    <property type="protein sequence ID" value="AJD48310.1"/>
    <property type="molecule type" value="Genomic_DNA"/>
</dbReference>
<dbReference type="OrthoDB" id="9764248at2"/>
<feature type="binding site" description="axial binding residue" evidence="8">
    <location>
        <position position="397"/>
    </location>
    <ligand>
        <name>heme</name>
        <dbReference type="ChEBI" id="CHEBI:30413"/>
    </ligand>
    <ligandPart>
        <name>Fe</name>
        <dbReference type="ChEBI" id="CHEBI:18248"/>
    </ligandPart>
</feature>
<accession>A0A0B4XNG5</accession>
<keyword evidence="7 9" id="KW-0503">Monooxygenase</keyword>
<name>A0A0B4XNG5_9GAMM</name>
<protein>
    <submittedName>
        <fullName evidence="10">Cytochrome P450</fullName>
    </submittedName>
</protein>
<keyword evidence="11" id="KW-1185">Reference proteome</keyword>
<proteinExistence type="inferred from homology"/>
<evidence type="ECO:0000256" key="6">
    <source>
        <dbReference type="ARBA" id="ARBA00023004"/>
    </source>
</evidence>
<dbReference type="Proteomes" id="UP000006764">
    <property type="component" value="Chromosome"/>
</dbReference>
<dbReference type="GO" id="GO:0016705">
    <property type="term" value="F:oxidoreductase activity, acting on paired donors, with incorporation or reduction of molecular oxygen"/>
    <property type="evidence" value="ECO:0007669"/>
    <property type="project" value="InterPro"/>
</dbReference>
<sequence length="450" mass="51331">MSSSVPFSPIPVGSDLKPIPGDPGWPLVGLTLHLMRNPLGIARERYDRYGAASWTNAFGLRMVSLIGPDANEFVLLNKGDLFSNHQGWDYFIGRFFHRGIMLLDFEEHRWHRKIMQQAFKTDVLREYITRMGPGIHKGLDAWQPASGFLMLPAIKQLTLDLATDVFMGHSLGDEADQVNQAFVDTVRAGTAILRFNVPGGRWWRGLRGRRVLEAFFRRELPAKRRSQGHDLFSALCRAETEDGERFSDEDVVNHMIFLMMAAHDTTTITLCNMVYWLARHPEWQQRLRAESLALGKQALEYDDLAQLEGASLVMKEALRLCAPVPSIPRKTVRDAEFRGYHLPAGTLVSISPFFTHHMHEYWPEPERFDPERFAPDRREDKVHPYAWVPFGGGAHKCIGLHFAELQVKAVLHQLLQQFEWSVAPDYEMPLDMTSLPVPSDGLPVVLKRRA</sequence>
<dbReference type="InterPro" id="IPR001128">
    <property type="entry name" value="Cyt_P450"/>
</dbReference>
<keyword evidence="3 8" id="KW-0349">Heme</keyword>
<dbReference type="PRINTS" id="PR00385">
    <property type="entry name" value="P450"/>
</dbReference>
<dbReference type="PANTHER" id="PTHR24286">
    <property type="entry name" value="CYTOCHROME P450 26"/>
    <property type="match status" value="1"/>
</dbReference>
<dbReference type="Pfam" id="PF00067">
    <property type="entry name" value="p450"/>
    <property type="match status" value="2"/>
</dbReference>
<evidence type="ECO:0000313" key="11">
    <source>
        <dbReference type="Proteomes" id="UP000006764"/>
    </source>
</evidence>
<dbReference type="Gene3D" id="1.10.630.10">
    <property type="entry name" value="Cytochrome P450"/>
    <property type="match status" value="1"/>
</dbReference>
<evidence type="ECO:0000256" key="5">
    <source>
        <dbReference type="ARBA" id="ARBA00023002"/>
    </source>
</evidence>
<dbReference type="PROSITE" id="PS00086">
    <property type="entry name" value="CYTOCHROME_P450"/>
    <property type="match status" value="1"/>
</dbReference>
<dbReference type="HOGENOM" id="CLU_001570_15_0_6"/>
<dbReference type="CDD" id="cd11045">
    <property type="entry name" value="CYP136-like"/>
    <property type="match status" value="1"/>
</dbReference>
<dbReference type="PRINTS" id="PR00465">
    <property type="entry name" value="EP450IV"/>
</dbReference>
<comment type="similarity">
    <text evidence="2 9">Belongs to the cytochrome P450 family.</text>
</comment>
<evidence type="ECO:0000256" key="8">
    <source>
        <dbReference type="PIRSR" id="PIRSR602403-1"/>
    </source>
</evidence>
<dbReference type="STRING" id="391936.S7S_09490"/>
<gene>
    <name evidence="10" type="ORF">S7S_09490</name>
</gene>
<keyword evidence="4 8" id="KW-0479">Metal-binding</keyword>
<dbReference type="GO" id="GO:0020037">
    <property type="term" value="F:heme binding"/>
    <property type="evidence" value="ECO:0007669"/>
    <property type="project" value="InterPro"/>
</dbReference>
<evidence type="ECO:0000256" key="2">
    <source>
        <dbReference type="ARBA" id="ARBA00010617"/>
    </source>
</evidence>
<evidence type="ECO:0000256" key="9">
    <source>
        <dbReference type="RuleBase" id="RU000461"/>
    </source>
</evidence>
<dbReference type="InterPro" id="IPR002403">
    <property type="entry name" value="Cyt_P450_E_grp-IV"/>
</dbReference>
<dbReference type="InterPro" id="IPR036396">
    <property type="entry name" value="Cyt_P450_sf"/>
</dbReference>
<dbReference type="SUPFAM" id="SSF48264">
    <property type="entry name" value="Cytochrome P450"/>
    <property type="match status" value="1"/>
</dbReference>
<organism evidence="10 11">
    <name type="scientific">Isoalcanivorax pacificus W11-5</name>
    <dbReference type="NCBI Taxonomy" id="391936"/>
    <lineage>
        <taxon>Bacteria</taxon>
        <taxon>Pseudomonadati</taxon>
        <taxon>Pseudomonadota</taxon>
        <taxon>Gammaproteobacteria</taxon>
        <taxon>Oceanospirillales</taxon>
        <taxon>Alcanivoracaceae</taxon>
        <taxon>Isoalcanivorax</taxon>
    </lineage>
</organism>
<dbReference type="GO" id="GO:0005506">
    <property type="term" value="F:iron ion binding"/>
    <property type="evidence" value="ECO:0007669"/>
    <property type="project" value="InterPro"/>
</dbReference>
<dbReference type="GO" id="GO:0016125">
    <property type="term" value="P:sterol metabolic process"/>
    <property type="evidence" value="ECO:0007669"/>
    <property type="project" value="TreeGrafter"/>
</dbReference>
<dbReference type="PANTHER" id="PTHR24286:SF24">
    <property type="entry name" value="LANOSTEROL 14-ALPHA DEMETHYLASE"/>
    <property type="match status" value="1"/>
</dbReference>
<evidence type="ECO:0000256" key="4">
    <source>
        <dbReference type="ARBA" id="ARBA00022723"/>
    </source>
</evidence>